<accession>A0ABQ1K1T7</accession>
<dbReference type="Proteomes" id="UP000615760">
    <property type="component" value="Unassembled WGS sequence"/>
</dbReference>
<protein>
    <recommendedName>
        <fullName evidence="3">Cytochrome c</fullName>
    </recommendedName>
</protein>
<proteinExistence type="predicted"/>
<gene>
    <name evidence="1" type="ORF">GCM10007424_26360</name>
</gene>
<keyword evidence="2" id="KW-1185">Reference proteome</keyword>
<reference evidence="2" key="1">
    <citation type="journal article" date="2019" name="Int. J. Syst. Evol. Microbiol.">
        <title>The Global Catalogue of Microorganisms (GCM) 10K type strain sequencing project: providing services to taxonomists for standard genome sequencing and annotation.</title>
        <authorList>
            <consortium name="The Broad Institute Genomics Platform"/>
            <consortium name="The Broad Institute Genome Sequencing Center for Infectious Disease"/>
            <person name="Wu L."/>
            <person name="Ma J."/>
        </authorList>
    </citation>
    <scope>NUCLEOTIDE SEQUENCE [LARGE SCALE GENOMIC DNA]</scope>
    <source>
        <strain evidence="2">CGMCC 1.15461</strain>
    </source>
</reference>
<dbReference type="SUPFAM" id="SSF46626">
    <property type="entry name" value="Cytochrome c"/>
    <property type="match status" value="1"/>
</dbReference>
<dbReference type="EMBL" id="BMJE01000008">
    <property type="protein sequence ID" value="GGB85045.1"/>
    <property type="molecule type" value="Genomic_DNA"/>
</dbReference>
<evidence type="ECO:0000313" key="2">
    <source>
        <dbReference type="Proteomes" id="UP000615760"/>
    </source>
</evidence>
<dbReference type="PROSITE" id="PS51257">
    <property type="entry name" value="PROKAR_LIPOPROTEIN"/>
    <property type="match status" value="1"/>
</dbReference>
<evidence type="ECO:0008006" key="3">
    <source>
        <dbReference type="Google" id="ProtNLM"/>
    </source>
</evidence>
<sequence>MKMKNITKIIVVLTVFGLYSCDSNTYEDIEEDSITDDDIPVVITYDAHVKQIVDANCVTCHSAGATASFLPLTNYMEVKDAVENTDLLDRIQRQNGQPGLMPQTGRMPMNNIDAILEWNMDGLLEN</sequence>
<name>A0ABQ1K1T7_9FLAO</name>
<organism evidence="1 2">
    <name type="scientific">Flavobacterium suaedae</name>
    <dbReference type="NCBI Taxonomy" id="1767027"/>
    <lineage>
        <taxon>Bacteria</taxon>
        <taxon>Pseudomonadati</taxon>
        <taxon>Bacteroidota</taxon>
        <taxon>Flavobacteriia</taxon>
        <taxon>Flavobacteriales</taxon>
        <taxon>Flavobacteriaceae</taxon>
        <taxon>Flavobacterium</taxon>
    </lineage>
</organism>
<dbReference type="InterPro" id="IPR036909">
    <property type="entry name" value="Cyt_c-like_dom_sf"/>
</dbReference>
<evidence type="ECO:0000313" key="1">
    <source>
        <dbReference type="EMBL" id="GGB85045.1"/>
    </source>
</evidence>
<comment type="caution">
    <text evidence="1">The sequence shown here is derived from an EMBL/GenBank/DDBJ whole genome shotgun (WGS) entry which is preliminary data.</text>
</comment>